<evidence type="ECO:0000313" key="3">
    <source>
        <dbReference type="EMBL" id="PJF47236.1"/>
    </source>
</evidence>
<reference evidence="3 4" key="1">
    <citation type="submission" date="2017-11" db="EMBL/GenBank/DDBJ databases">
        <title>Evolution of Phototrophy in the Chloroflexi Phylum Driven by Horizontal Gene Transfer.</title>
        <authorList>
            <person name="Ward L.M."/>
            <person name="Hemp J."/>
            <person name="Shih P.M."/>
            <person name="Mcglynn S.E."/>
            <person name="Fischer W."/>
        </authorList>
    </citation>
    <scope>NUCLEOTIDE SEQUENCE [LARGE SCALE GENOMIC DNA]</scope>
    <source>
        <strain evidence="3">JP3_7</strain>
    </source>
</reference>
<evidence type="ECO:0000256" key="1">
    <source>
        <dbReference type="SAM" id="MobiDB-lite"/>
    </source>
</evidence>
<proteinExistence type="predicted"/>
<sequence length="247" mass="27337">MPAPTETPTPAPTATFTPMPPAEARRPAENGLDMTAQRLSQPPTLDGDLNDWPDFPCRSIDQDKQIGYGDLSAWGGPSDLSGSFCWGWDDEALYLAVDVKDERVQAHAKGNFWENDYVELWLDTNLAKDFYEAQNNGDDFQFGFMPGNFSDVPARATVFVPGVSTSKMRQLLVQFQRTAEGYRGEIKIPWATFGDNLDRSGNRLGASLCFSDNDADQPAQEMMICTAPAAISQWGNPTLWNNLELGK</sequence>
<feature type="compositionally biased region" description="Pro residues" evidence="1">
    <location>
        <begin position="1"/>
        <end position="11"/>
    </location>
</feature>
<accession>A0A2M8QBR4</accession>
<evidence type="ECO:0000313" key="4">
    <source>
        <dbReference type="Proteomes" id="UP000230790"/>
    </source>
</evidence>
<dbReference type="SUPFAM" id="SSF49344">
    <property type="entry name" value="CBD9-like"/>
    <property type="match status" value="1"/>
</dbReference>
<gene>
    <name evidence="3" type="ORF">CUN48_09630</name>
</gene>
<dbReference type="GO" id="GO:0004553">
    <property type="term" value="F:hydrolase activity, hydrolyzing O-glycosyl compounds"/>
    <property type="evidence" value="ECO:0007669"/>
    <property type="project" value="InterPro"/>
</dbReference>
<dbReference type="Gene3D" id="2.60.40.1190">
    <property type="match status" value="1"/>
</dbReference>
<comment type="caution">
    <text evidence="3">The sequence shown here is derived from an EMBL/GenBank/DDBJ whole genome shotgun (WGS) entry which is preliminary data.</text>
</comment>
<dbReference type="InterPro" id="IPR010502">
    <property type="entry name" value="Carb-bd_dom_fam9"/>
</dbReference>
<protein>
    <recommendedName>
        <fullName evidence="2">Carbohydrate-binding domain-containing protein</fullName>
    </recommendedName>
</protein>
<dbReference type="AlphaFoldDB" id="A0A2M8QBR4"/>
<name>A0A2M8QBR4_9CHLR</name>
<dbReference type="Proteomes" id="UP000230790">
    <property type="component" value="Unassembled WGS sequence"/>
</dbReference>
<dbReference type="GO" id="GO:0030246">
    <property type="term" value="F:carbohydrate binding"/>
    <property type="evidence" value="ECO:0007669"/>
    <property type="project" value="InterPro"/>
</dbReference>
<evidence type="ECO:0000259" key="2">
    <source>
        <dbReference type="Pfam" id="PF06452"/>
    </source>
</evidence>
<feature type="domain" description="Carbohydrate-binding" evidence="2">
    <location>
        <begin position="78"/>
        <end position="245"/>
    </location>
</feature>
<organism evidence="3 4">
    <name type="scientific">Candidatus Thermofonsia Clade 3 bacterium</name>
    <dbReference type="NCBI Taxonomy" id="2364212"/>
    <lineage>
        <taxon>Bacteria</taxon>
        <taxon>Bacillati</taxon>
        <taxon>Chloroflexota</taxon>
        <taxon>Candidatus Thermofontia</taxon>
        <taxon>Candidatus Thermofonsia Clade 3</taxon>
    </lineage>
</organism>
<dbReference type="GO" id="GO:0016052">
    <property type="term" value="P:carbohydrate catabolic process"/>
    <property type="evidence" value="ECO:0007669"/>
    <property type="project" value="InterPro"/>
</dbReference>
<dbReference type="EMBL" id="PGTN01000059">
    <property type="protein sequence ID" value="PJF47236.1"/>
    <property type="molecule type" value="Genomic_DNA"/>
</dbReference>
<dbReference type="Pfam" id="PF06452">
    <property type="entry name" value="CBM9_1"/>
    <property type="match status" value="1"/>
</dbReference>
<feature type="region of interest" description="Disordered" evidence="1">
    <location>
        <begin position="1"/>
        <end position="49"/>
    </location>
</feature>